<comment type="caution">
    <text evidence="2">The sequence shown here is derived from an EMBL/GenBank/DDBJ whole genome shotgun (WGS) entry which is preliminary data.</text>
</comment>
<reference evidence="2" key="1">
    <citation type="submission" date="2021-02" db="EMBL/GenBank/DDBJ databases">
        <authorList>
            <person name="Dougan E. K."/>
            <person name="Rhodes N."/>
            <person name="Thang M."/>
            <person name="Chan C."/>
        </authorList>
    </citation>
    <scope>NUCLEOTIDE SEQUENCE</scope>
</reference>
<feature type="compositionally biased region" description="Basic and acidic residues" evidence="1">
    <location>
        <begin position="168"/>
        <end position="178"/>
    </location>
</feature>
<name>A0A813GWC3_POLGL</name>
<keyword evidence="3" id="KW-1185">Reference proteome</keyword>
<evidence type="ECO:0000256" key="1">
    <source>
        <dbReference type="SAM" id="MobiDB-lite"/>
    </source>
</evidence>
<protein>
    <submittedName>
        <fullName evidence="2">Uncharacterized protein</fullName>
    </submittedName>
</protein>
<feature type="compositionally biased region" description="Low complexity" evidence="1">
    <location>
        <begin position="102"/>
        <end position="141"/>
    </location>
</feature>
<feature type="non-terminal residue" evidence="2">
    <location>
        <position position="1"/>
    </location>
</feature>
<dbReference type="Proteomes" id="UP000654075">
    <property type="component" value="Unassembled WGS sequence"/>
</dbReference>
<feature type="region of interest" description="Disordered" evidence="1">
    <location>
        <begin position="1"/>
        <end position="62"/>
    </location>
</feature>
<feature type="region of interest" description="Disordered" evidence="1">
    <location>
        <begin position="153"/>
        <end position="178"/>
    </location>
</feature>
<evidence type="ECO:0000313" key="3">
    <source>
        <dbReference type="Proteomes" id="UP000654075"/>
    </source>
</evidence>
<feature type="region of interest" description="Disordered" evidence="1">
    <location>
        <begin position="78"/>
        <end position="141"/>
    </location>
</feature>
<organism evidence="2 3">
    <name type="scientific">Polarella glacialis</name>
    <name type="common">Dinoflagellate</name>
    <dbReference type="NCBI Taxonomy" id="89957"/>
    <lineage>
        <taxon>Eukaryota</taxon>
        <taxon>Sar</taxon>
        <taxon>Alveolata</taxon>
        <taxon>Dinophyceae</taxon>
        <taxon>Suessiales</taxon>
        <taxon>Suessiaceae</taxon>
        <taxon>Polarella</taxon>
    </lineage>
</organism>
<proteinExistence type="predicted"/>
<gene>
    <name evidence="2" type="ORF">PGLA1383_LOCUS45553</name>
</gene>
<feature type="compositionally biased region" description="Basic and acidic residues" evidence="1">
    <location>
        <begin position="78"/>
        <end position="94"/>
    </location>
</feature>
<dbReference type="AlphaFoldDB" id="A0A813GWC3"/>
<accession>A0A813GWC3</accession>
<feature type="compositionally biased region" description="Low complexity" evidence="1">
    <location>
        <begin position="26"/>
        <end position="38"/>
    </location>
</feature>
<evidence type="ECO:0000313" key="2">
    <source>
        <dbReference type="EMBL" id="CAE8628971.1"/>
    </source>
</evidence>
<feature type="compositionally biased region" description="Polar residues" evidence="1">
    <location>
        <begin position="1"/>
        <end position="13"/>
    </location>
</feature>
<sequence>QELQQLRGSSAGASNDLLLKVAVQTPTSSVPASPSSRSQDADRTAAGREAGASAGQTFDEAKEQELQQATLALQEMTEQLRRSEANARELRETLHGLTPPQACAASAPATPFPAESAESAESAAASAGVAESAAAAQESVGVAESAAELAAASAVTDPADAAEPDQPVAEREKSVRFG</sequence>
<dbReference type="EMBL" id="CAJNNV010029560">
    <property type="protein sequence ID" value="CAE8628971.1"/>
    <property type="molecule type" value="Genomic_DNA"/>
</dbReference>